<dbReference type="SMART" id="SM00367">
    <property type="entry name" value="LRR_CC"/>
    <property type="match status" value="7"/>
</dbReference>
<dbReference type="InterPro" id="IPR057207">
    <property type="entry name" value="FBXL15_LRR"/>
</dbReference>
<evidence type="ECO:0000256" key="1">
    <source>
        <dbReference type="SAM" id="MobiDB-lite"/>
    </source>
</evidence>
<dbReference type="EMBL" id="WNWW01000023">
    <property type="protein sequence ID" value="KAF3430714.1"/>
    <property type="molecule type" value="Genomic_DNA"/>
</dbReference>
<dbReference type="GO" id="GO:0019005">
    <property type="term" value="C:SCF ubiquitin ligase complex"/>
    <property type="evidence" value="ECO:0007669"/>
    <property type="project" value="TreeGrafter"/>
</dbReference>
<dbReference type="Gene3D" id="3.80.10.10">
    <property type="entry name" value="Ribonuclease Inhibitor"/>
    <property type="match status" value="2"/>
</dbReference>
<protein>
    <recommendedName>
        <fullName evidence="2">F-box/LRR-repeat protein 15-like leucin rich repeat domain-containing protein</fullName>
    </recommendedName>
</protein>
<dbReference type="PANTHER" id="PTHR13318:SF193">
    <property type="entry name" value="F-BOX_LRR-REPEAT PROTEIN 16"/>
    <property type="match status" value="1"/>
</dbReference>
<dbReference type="SMART" id="SM00368">
    <property type="entry name" value="LRR_RI"/>
    <property type="match status" value="4"/>
</dbReference>
<accession>A0A833RKV4</accession>
<name>A0A833RKV4_9HYME</name>
<sequence>MSSISAQGVVERASAELTKRINGLGLRASKHHGGGKASVMERVTHVFCGSGGVPYTNLQSANNANATPEKPSRSVPASMNNMPSANNKTLSNVGTPSRARISRNRAKNVPLASGGTGGYVAPTTWNQLMQDDHFLSKFFLYFTAIERRILAQVPANQIIFINQTYNRPVCLRWRDILYARPRLWAGLVPVVRCREVRAMPPSSRTRLYASLVRRGFHSLVLLGASDEDIPELTHGFPLAQRNIHSLSLRCCAITDRGLEALLDHLQALFELELAGCNEITEAGLWTCLTPRIVSLSLSDCINVADEAVGAVAQLLPSLYEFSLQAYHVTDAALGYFHATQSSSLSILRLQSCWELTNHGVVNIVHSLPNLTVLSLSGCSKVTDDGVELIAENLSRLRSLDLSWCSRITDAALEYIACDLNHLEELTLDRCVHITDIGVGYISTMGSLSALFLRWCILLRDFGLQHLCGMKSLQVLSVAGCPLLTSSGLSSLIQLRHLHELELTNCPGTSQELFDYLREHLPRCLIIE</sequence>
<feature type="domain" description="F-box/LRR-repeat protein 15-like leucin rich repeat" evidence="2">
    <location>
        <begin position="368"/>
        <end position="440"/>
    </location>
</feature>
<dbReference type="CDD" id="cd22127">
    <property type="entry name" value="F-box_FBXL16"/>
    <property type="match status" value="1"/>
</dbReference>
<dbReference type="Pfam" id="PF13516">
    <property type="entry name" value="LRR_6"/>
    <property type="match status" value="1"/>
</dbReference>
<dbReference type="Proteomes" id="UP000655588">
    <property type="component" value="Unassembled WGS sequence"/>
</dbReference>
<evidence type="ECO:0000259" key="2">
    <source>
        <dbReference type="Pfam" id="PF25372"/>
    </source>
</evidence>
<dbReference type="AlphaFoldDB" id="A0A833RKV4"/>
<keyword evidence="4" id="KW-1185">Reference proteome</keyword>
<dbReference type="InterPro" id="IPR001611">
    <property type="entry name" value="Leu-rich_rpt"/>
</dbReference>
<comment type="caution">
    <text evidence="3">The sequence shown here is derived from an EMBL/GenBank/DDBJ whole genome shotgun (WGS) entry which is preliminary data.</text>
</comment>
<dbReference type="InterPro" id="IPR006553">
    <property type="entry name" value="Leu-rich_rpt_Cys-con_subtyp"/>
</dbReference>
<organism evidence="3 4">
    <name type="scientific">Frieseomelitta varia</name>
    <dbReference type="NCBI Taxonomy" id="561572"/>
    <lineage>
        <taxon>Eukaryota</taxon>
        <taxon>Metazoa</taxon>
        <taxon>Ecdysozoa</taxon>
        <taxon>Arthropoda</taxon>
        <taxon>Hexapoda</taxon>
        <taxon>Insecta</taxon>
        <taxon>Pterygota</taxon>
        <taxon>Neoptera</taxon>
        <taxon>Endopterygota</taxon>
        <taxon>Hymenoptera</taxon>
        <taxon>Apocrita</taxon>
        <taxon>Aculeata</taxon>
        <taxon>Apoidea</taxon>
        <taxon>Anthophila</taxon>
        <taxon>Apidae</taxon>
        <taxon>Frieseomelitta</taxon>
    </lineage>
</organism>
<dbReference type="PANTHER" id="PTHR13318">
    <property type="entry name" value="PARTNER OF PAIRED, ISOFORM B-RELATED"/>
    <property type="match status" value="1"/>
</dbReference>
<gene>
    <name evidence="3" type="ORF">E2986_09694</name>
</gene>
<dbReference type="FunFam" id="3.80.10.10:FF:000144">
    <property type="entry name" value="F-box and leucine-rich repeat protein 16"/>
    <property type="match status" value="1"/>
</dbReference>
<evidence type="ECO:0000313" key="3">
    <source>
        <dbReference type="EMBL" id="KAF3430714.1"/>
    </source>
</evidence>
<feature type="compositionally biased region" description="Polar residues" evidence="1">
    <location>
        <begin position="75"/>
        <end position="95"/>
    </location>
</feature>
<proteinExistence type="predicted"/>
<evidence type="ECO:0000313" key="4">
    <source>
        <dbReference type="Proteomes" id="UP000655588"/>
    </source>
</evidence>
<reference evidence="3" key="1">
    <citation type="submission" date="2019-11" db="EMBL/GenBank/DDBJ databases">
        <title>The nuclear and mitochondrial genomes of Frieseomelitta varia - a highly eusocial stingless bee (Meliponini) with a permanently sterile worker caste.</title>
        <authorList>
            <person name="Freitas F.C.P."/>
            <person name="Lourenco A.P."/>
            <person name="Nunes F.M.F."/>
            <person name="Paschoal A.R."/>
            <person name="Abreu F.C.P."/>
            <person name="Barbin F.O."/>
            <person name="Bataglia L."/>
            <person name="Cardoso-Junior C.A.M."/>
            <person name="Cervoni M.S."/>
            <person name="Silva S.R."/>
            <person name="Dalarmi F."/>
            <person name="Del Lama M.A."/>
            <person name="Depintor T.S."/>
            <person name="Ferreira K.M."/>
            <person name="Goria P.S."/>
            <person name="Jaskot M.C."/>
            <person name="Lago D.C."/>
            <person name="Luna-Lucena D."/>
            <person name="Moda L.M."/>
            <person name="Nascimento L."/>
            <person name="Pedrino M."/>
            <person name="Rabico F.O."/>
            <person name="Sanches F.C."/>
            <person name="Santos D.E."/>
            <person name="Santos C.G."/>
            <person name="Vieira J."/>
            <person name="Lopes T.F."/>
            <person name="Barchuk A.R."/>
            <person name="Hartfelder K."/>
            <person name="Simoes Z.L.P."/>
            <person name="Bitondi M.M.G."/>
            <person name="Pinheiro D.G."/>
        </authorList>
    </citation>
    <scope>NUCLEOTIDE SEQUENCE</scope>
    <source>
        <strain evidence="3">USP_RPSP 00005682</strain>
        <tissue evidence="3">Whole individual</tissue>
    </source>
</reference>
<dbReference type="Pfam" id="PF25372">
    <property type="entry name" value="DUF7885"/>
    <property type="match status" value="1"/>
</dbReference>
<dbReference type="InterPro" id="IPR032675">
    <property type="entry name" value="LRR_dom_sf"/>
</dbReference>
<feature type="region of interest" description="Disordered" evidence="1">
    <location>
        <begin position="59"/>
        <end position="102"/>
    </location>
</feature>
<dbReference type="GO" id="GO:0031146">
    <property type="term" value="P:SCF-dependent proteasomal ubiquitin-dependent protein catabolic process"/>
    <property type="evidence" value="ECO:0007669"/>
    <property type="project" value="TreeGrafter"/>
</dbReference>
<dbReference type="SUPFAM" id="SSF52047">
    <property type="entry name" value="RNI-like"/>
    <property type="match status" value="1"/>
</dbReference>